<accession>A0A328AAW8</accession>
<dbReference type="AlphaFoldDB" id="A0A328AAW8"/>
<dbReference type="Pfam" id="PF14462">
    <property type="entry name" value="Prok-E2_E"/>
    <property type="match status" value="1"/>
</dbReference>
<evidence type="ECO:0000313" key="2">
    <source>
        <dbReference type="Proteomes" id="UP000249254"/>
    </source>
</evidence>
<keyword evidence="2" id="KW-1185">Reference proteome</keyword>
<dbReference type="RefSeq" id="WP_111530322.1">
    <property type="nucleotide sequence ID" value="NZ_JBHRSG010000003.1"/>
</dbReference>
<dbReference type="EMBL" id="QFYQ01000002">
    <property type="protein sequence ID" value="RAK51760.1"/>
    <property type="molecule type" value="Genomic_DNA"/>
</dbReference>
<gene>
    <name evidence="1" type="ORF">DJ017_18190</name>
</gene>
<sequence length="124" mass="13654">MFEAQLQALVARYPGTSATPLSGGGHLVTVPDVVTGAGWSKPRVTVRFVAPQGFPYANPDSFWVDEDLRLAGGGHPQNVQFTPMPDGAATLMWFSWHLCQPWDPNRDTLLTWMAVVGERFRAAR</sequence>
<dbReference type="Proteomes" id="UP000249254">
    <property type="component" value="Unassembled WGS sequence"/>
</dbReference>
<protein>
    <submittedName>
        <fullName evidence="1">Uncharacterized protein</fullName>
    </submittedName>
</protein>
<reference evidence="2" key="1">
    <citation type="submission" date="2018-05" db="EMBL/GenBank/DDBJ databases">
        <authorList>
            <person name="Li X."/>
        </authorList>
    </citation>
    <scope>NUCLEOTIDE SEQUENCE [LARGE SCALE GENOMIC DNA]</scope>
    <source>
        <strain evidence="2">LX32</strain>
    </source>
</reference>
<organism evidence="1 2">
    <name type="scientific">Phenylobacterium soli</name>
    <dbReference type="NCBI Taxonomy" id="2170551"/>
    <lineage>
        <taxon>Bacteria</taxon>
        <taxon>Pseudomonadati</taxon>
        <taxon>Pseudomonadota</taxon>
        <taxon>Alphaproteobacteria</taxon>
        <taxon>Caulobacterales</taxon>
        <taxon>Caulobacteraceae</taxon>
        <taxon>Phenylobacterium</taxon>
    </lineage>
</organism>
<name>A0A328AAW8_9CAUL</name>
<evidence type="ECO:0000313" key="1">
    <source>
        <dbReference type="EMBL" id="RAK51760.1"/>
    </source>
</evidence>
<dbReference type="OrthoDB" id="512401at2"/>
<proteinExistence type="predicted"/>
<comment type="caution">
    <text evidence="1">The sequence shown here is derived from an EMBL/GenBank/DDBJ whole genome shotgun (WGS) entry which is preliminary data.</text>
</comment>
<dbReference type="InterPro" id="IPR025701">
    <property type="entry name" value="UBQ-conjugat_E2_E"/>
</dbReference>